<evidence type="ECO:0000313" key="1">
    <source>
        <dbReference type="EMBL" id="BAM15203.1"/>
    </source>
</evidence>
<reference evidence="1" key="1">
    <citation type="submission" date="2012-05" db="EMBL/GenBank/DDBJ databases">
        <title>Distribution of dehalogenation activities and characterization of organohalide-responsive genes in marine subsurface sediments of the Nankai Trough plate-subduction zone.</title>
        <authorList>
            <person name="Futagami T."/>
            <person name="Morono Y."/>
            <person name="Terada T."/>
            <person name="Kaksonen A.H."/>
            <person name="Inagaki F."/>
        </authorList>
    </citation>
    <scope>NUCLEOTIDE SEQUENCE</scope>
</reference>
<dbReference type="AlphaFoldDB" id="I2FJL8"/>
<dbReference type="EMBL" id="AB716319">
    <property type="protein sequence ID" value="BAM15203.1"/>
    <property type="molecule type" value="Genomic_DNA"/>
</dbReference>
<name>I2FJL8_9ZZZZ</name>
<proteinExistence type="predicted"/>
<protein>
    <submittedName>
        <fullName evidence="1">Uncharacterized protein</fullName>
    </submittedName>
</protein>
<sequence length="41" mass="4942">MIKTKNTILLTIIRNWCNVQKLARINEKETKCSFCYFQKYG</sequence>
<organism evidence="1">
    <name type="scientific">uncultured microorganism</name>
    <dbReference type="NCBI Taxonomy" id="358574"/>
    <lineage>
        <taxon>unclassified sequences</taxon>
        <taxon>environmental samples</taxon>
    </lineage>
</organism>
<accession>I2FJL8</accession>